<evidence type="ECO:0000256" key="2">
    <source>
        <dbReference type="ARBA" id="ARBA00007330"/>
    </source>
</evidence>
<feature type="domain" description="FAD dependent oxidoreductase" evidence="7">
    <location>
        <begin position="29"/>
        <end position="384"/>
    </location>
</feature>
<dbReference type="PANTHER" id="PTHR11985:SF35">
    <property type="entry name" value="ANAEROBIC GLYCEROL-3-PHOSPHATE DEHYDROGENASE SUBUNIT A"/>
    <property type="match status" value="1"/>
</dbReference>
<organism evidence="9 10">
    <name type="scientific">Aromatoleum evansii</name>
    <name type="common">Azoarcus evansii</name>
    <dbReference type="NCBI Taxonomy" id="59406"/>
    <lineage>
        <taxon>Bacteria</taxon>
        <taxon>Pseudomonadati</taxon>
        <taxon>Pseudomonadota</taxon>
        <taxon>Betaproteobacteria</taxon>
        <taxon>Rhodocyclales</taxon>
        <taxon>Rhodocyclaceae</taxon>
        <taxon>Aromatoleum</taxon>
    </lineage>
</organism>
<accession>A0ABZ1AL25</accession>
<dbReference type="Gene3D" id="3.50.50.60">
    <property type="entry name" value="FAD/NAD(P)-binding domain"/>
    <property type="match status" value="1"/>
</dbReference>
<name>A0ABZ1AL25_AROEV</name>
<gene>
    <name evidence="9" type="ORF">U5817_18310</name>
</gene>
<evidence type="ECO:0000256" key="1">
    <source>
        <dbReference type="ARBA" id="ARBA00001974"/>
    </source>
</evidence>
<evidence type="ECO:0000256" key="6">
    <source>
        <dbReference type="ARBA" id="ARBA00023002"/>
    </source>
</evidence>
<dbReference type="Pfam" id="PF16901">
    <property type="entry name" value="DAO_C"/>
    <property type="match status" value="1"/>
</dbReference>
<evidence type="ECO:0000256" key="4">
    <source>
        <dbReference type="ARBA" id="ARBA00022798"/>
    </source>
</evidence>
<sequence length="534" mass="56997">MSAATRRDPAAGLDRASLLARLRETGAWDVVVIGGGATGLGCAVDASARGYRTLLLEAHDFAKGTSSRATKLIHGGVRYLAQGNLPLVHEALVERSRLLANAPHLVHKQRFVVPAYHWLDIPKFGTGLAFYDLMAGMHGIGHSRVLDAASSIVALPTLRPAGLRGGIAYWDARFDDARLALALMRTHFDLGGLALNYLPVDGLIVEDGQVNGVLAHDAETGEAFRIPAGVVVNATGVWADAIRRAELPQARALLKPSQGVHIVVDAGFLPGRDALLVPETADGRVLFMIPWQGRVLIGTTDSPRQDLPLEPRPLAGEIDFILDAVTPYLARPPVRADIRSVFVGLRPLIGAGDNSATRSLSREHCIEVSPGGLVTITGGKWTTYRRMAEETIDTAQSVAGLARRPCVTAELRLHGGDAGPTSDCYGSARTAVDLLPGAGHLVHSAFRLTEAEVRYAARCELARGVEDVLARRYRALFLDAAEAAAAAPAVARLLAEELGRDAAWCEGEVGRFGELAHQYARPEEKQEGQSRGAS</sequence>
<dbReference type="InterPro" id="IPR038299">
    <property type="entry name" value="DAO_C_sf"/>
</dbReference>
<evidence type="ECO:0000256" key="5">
    <source>
        <dbReference type="ARBA" id="ARBA00022827"/>
    </source>
</evidence>
<dbReference type="SUPFAM" id="SSF51905">
    <property type="entry name" value="FAD/NAD(P)-binding domain"/>
    <property type="match status" value="1"/>
</dbReference>
<evidence type="ECO:0000256" key="3">
    <source>
        <dbReference type="ARBA" id="ARBA00022630"/>
    </source>
</evidence>
<dbReference type="EMBL" id="CP141259">
    <property type="protein sequence ID" value="WRL45146.1"/>
    <property type="molecule type" value="Genomic_DNA"/>
</dbReference>
<dbReference type="PANTHER" id="PTHR11985">
    <property type="entry name" value="GLYCEROL-3-PHOSPHATE DEHYDROGENASE"/>
    <property type="match status" value="1"/>
</dbReference>
<dbReference type="InterPro" id="IPR036188">
    <property type="entry name" value="FAD/NAD-bd_sf"/>
</dbReference>
<dbReference type="PRINTS" id="PR01001">
    <property type="entry name" value="FADG3PDH"/>
</dbReference>
<comment type="similarity">
    <text evidence="2">Belongs to the FAD-dependent glycerol-3-phosphate dehydrogenase family.</text>
</comment>
<comment type="cofactor">
    <cofactor evidence="1">
        <name>FAD</name>
        <dbReference type="ChEBI" id="CHEBI:57692"/>
    </cofactor>
</comment>
<keyword evidence="5" id="KW-0274">FAD</keyword>
<dbReference type="Gene3D" id="3.30.9.10">
    <property type="entry name" value="D-Amino Acid Oxidase, subunit A, domain 2"/>
    <property type="match status" value="1"/>
</dbReference>
<dbReference type="GO" id="GO:0016491">
    <property type="term" value="F:oxidoreductase activity"/>
    <property type="evidence" value="ECO:0007669"/>
    <property type="project" value="UniProtKB-KW"/>
</dbReference>
<dbReference type="InterPro" id="IPR006076">
    <property type="entry name" value="FAD-dep_OxRdtase"/>
</dbReference>
<keyword evidence="10" id="KW-1185">Reference proteome</keyword>
<keyword evidence="6 9" id="KW-0560">Oxidoreductase</keyword>
<dbReference type="Pfam" id="PF01266">
    <property type="entry name" value="DAO"/>
    <property type="match status" value="1"/>
</dbReference>
<dbReference type="Gene3D" id="1.10.8.870">
    <property type="entry name" value="Alpha-glycerophosphate oxidase, cap domain"/>
    <property type="match status" value="1"/>
</dbReference>
<dbReference type="InterPro" id="IPR000447">
    <property type="entry name" value="G3P_DH_FAD-dep"/>
</dbReference>
<proteinExistence type="inferred from homology"/>
<evidence type="ECO:0000259" key="8">
    <source>
        <dbReference type="Pfam" id="PF16901"/>
    </source>
</evidence>
<evidence type="ECO:0000313" key="10">
    <source>
        <dbReference type="Proteomes" id="UP001626593"/>
    </source>
</evidence>
<dbReference type="PROSITE" id="PS00978">
    <property type="entry name" value="FAD_G3PDH_2"/>
    <property type="match status" value="1"/>
</dbReference>
<dbReference type="Proteomes" id="UP001626593">
    <property type="component" value="Chromosome"/>
</dbReference>
<keyword evidence="3" id="KW-0285">Flavoprotein</keyword>
<dbReference type="EC" id="1.-.-.-" evidence="9"/>
<evidence type="ECO:0000259" key="7">
    <source>
        <dbReference type="Pfam" id="PF01266"/>
    </source>
</evidence>
<dbReference type="RefSeq" id="WP_407278351.1">
    <property type="nucleotide sequence ID" value="NZ_CP141259.1"/>
</dbReference>
<feature type="domain" description="Alpha-glycerophosphate oxidase C-terminal" evidence="8">
    <location>
        <begin position="421"/>
        <end position="503"/>
    </location>
</feature>
<reference evidence="9 10" key="1">
    <citation type="submission" date="2023-12" db="EMBL/GenBank/DDBJ databases">
        <title>A. evansii MAY27, complete genome.</title>
        <authorList>
            <person name="Wang Y."/>
        </authorList>
    </citation>
    <scope>NUCLEOTIDE SEQUENCE [LARGE SCALE GENOMIC DNA]</scope>
    <source>
        <strain evidence="9 10">MAY27</strain>
    </source>
</reference>
<protein>
    <submittedName>
        <fullName evidence="9">Glycerol-3-phosphate dehydrogenase/oxidase</fullName>
        <ecNumber evidence="9">1.-.-.-</ecNumber>
    </submittedName>
</protein>
<keyword evidence="4" id="KW-0319">Glycerol metabolism</keyword>
<dbReference type="InterPro" id="IPR031656">
    <property type="entry name" value="DAO_C"/>
</dbReference>
<evidence type="ECO:0000313" key="9">
    <source>
        <dbReference type="EMBL" id="WRL45146.1"/>
    </source>
</evidence>